<gene>
    <name evidence="2" type="ORF">VHEMI10696</name>
</gene>
<organism evidence="2 3">
    <name type="scientific">[Torrubiella] hemipterigena</name>
    <dbReference type="NCBI Taxonomy" id="1531966"/>
    <lineage>
        <taxon>Eukaryota</taxon>
        <taxon>Fungi</taxon>
        <taxon>Dikarya</taxon>
        <taxon>Ascomycota</taxon>
        <taxon>Pezizomycotina</taxon>
        <taxon>Sordariomycetes</taxon>
        <taxon>Hypocreomycetidae</taxon>
        <taxon>Hypocreales</taxon>
        <taxon>Clavicipitaceae</taxon>
        <taxon>Clavicipitaceae incertae sedis</taxon>
        <taxon>'Torrubiella' clade</taxon>
    </lineage>
</organism>
<protein>
    <submittedName>
        <fullName evidence="2">Uncharacterized protein</fullName>
    </submittedName>
</protein>
<evidence type="ECO:0000313" key="3">
    <source>
        <dbReference type="Proteomes" id="UP000039046"/>
    </source>
</evidence>
<keyword evidence="1" id="KW-0732">Signal</keyword>
<proteinExistence type="predicted"/>
<evidence type="ECO:0000313" key="2">
    <source>
        <dbReference type="EMBL" id="CEJ95201.1"/>
    </source>
</evidence>
<dbReference type="Proteomes" id="UP000039046">
    <property type="component" value="Unassembled WGS sequence"/>
</dbReference>
<feature type="signal peptide" evidence="1">
    <location>
        <begin position="1"/>
        <end position="16"/>
    </location>
</feature>
<dbReference type="OrthoDB" id="3641682at2759"/>
<dbReference type="HOGENOM" id="CLU_1256824_0_0_1"/>
<reference evidence="2 3" key="1">
    <citation type="journal article" date="2015" name="Genome Announc.">
        <title>Draft Genome Sequence and Gene Annotation of the Entomopathogenic Fungus Verticillium hemipterigenum.</title>
        <authorList>
            <person name="Horn F."/>
            <person name="Habel A."/>
            <person name="Scharf D.H."/>
            <person name="Dworschak J."/>
            <person name="Brakhage A.A."/>
            <person name="Guthke R."/>
            <person name="Hertweck C."/>
            <person name="Linde J."/>
        </authorList>
    </citation>
    <scope>NUCLEOTIDE SEQUENCE [LARGE SCALE GENOMIC DNA]</scope>
</reference>
<name>A0A0A1TDY5_9HYPO</name>
<accession>A0A0A1TDY5</accession>
<feature type="chain" id="PRO_5001979280" evidence="1">
    <location>
        <begin position="17"/>
        <end position="220"/>
    </location>
</feature>
<evidence type="ECO:0000256" key="1">
    <source>
        <dbReference type="SAM" id="SignalP"/>
    </source>
</evidence>
<dbReference type="EMBL" id="CDHN01000009">
    <property type="protein sequence ID" value="CEJ95201.1"/>
    <property type="molecule type" value="Genomic_DNA"/>
</dbReference>
<keyword evidence="3" id="KW-1185">Reference proteome</keyword>
<sequence length="220" mass="23654">MKPLALLLLWATSSTAVPTAVPMAAGMTNRTHLHEQFVLNSRDGGNGALNDQIIGTARVGDGDPHQAYRYTQVTSTITCAPDEQEGCSISRQDAKYYAVQFSGGISALWINAGFAVTQTTATGQTGTCNGGAGDTICVWYRTAHTAYTVQKYAYYWRFQQVQDGTKVDAPYVIWSPNANGVGDGYVCALNKDCWNQGGVWWGKSGPAGGPQLYPGNTPWL</sequence>
<dbReference type="AlphaFoldDB" id="A0A0A1TDY5"/>